<comment type="caution">
    <text evidence="2">The sequence shown here is derived from an EMBL/GenBank/DDBJ whole genome shotgun (WGS) entry which is preliminary data.</text>
</comment>
<feature type="region of interest" description="Disordered" evidence="1">
    <location>
        <begin position="18"/>
        <end position="40"/>
    </location>
</feature>
<evidence type="ECO:0000313" key="3">
    <source>
        <dbReference type="Proteomes" id="UP001331515"/>
    </source>
</evidence>
<name>A0AAN8DB63_CHAGU</name>
<protein>
    <submittedName>
        <fullName evidence="2">Uncharacterized protein</fullName>
    </submittedName>
</protein>
<accession>A0AAN8DB63</accession>
<keyword evidence="3" id="KW-1185">Reference proteome</keyword>
<evidence type="ECO:0000313" key="2">
    <source>
        <dbReference type="EMBL" id="KAK5917553.1"/>
    </source>
</evidence>
<proteinExistence type="predicted"/>
<sequence length="124" mass="14122">MFEGNEEDEKEMEALMTNTFASQKRDVQNEEDTRTLNEERPYLFTTTGLKTHVKELTGVHIHHEFQRDAKSKRVLGYLKSQRPARESRAAKLLRSKEVQGKAAAGFAAACSALQRRPARDAQKC</sequence>
<evidence type="ECO:0000256" key="1">
    <source>
        <dbReference type="SAM" id="MobiDB-lite"/>
    </source>
</evidence>
<feature type="compositionally biased region" description="Basic and acidic residues" evidence="1">
    <location>
        <begin position="23"/>
        <end position="40"/>
    </location>
</feature>
<gene>
    <name evidence="2" type="ORF">CgunFtcFv8_002394</name>
</gene>
<dbReference type="AlphaFoldDB" id="A0AAN8DB63"/>
<dbReference type="EMBL" id="JAURVH010001525">
    <property type="protein sequence ID" value="KAK5917553.1"/>
    <property type="molecule type" value="Genomic_DNA"/>
</dbReference>
<dbReference type="Proteomes" id="UP001331515">
    <property type="component" value="Unassembled WGS sequence"/>
</dbReference>
<reference evidence="2 3" key="1">
    <citation type="journal article" date="2023" name="Mol. Biol. Evol.">
        <title>Genomics of Secondarily Temperate Adaptation in the Only Non-Antarctic Icefish.</title>
        <authorList>
            <person name="Rivera-Colon A.G."/>
            <person name="Rayamajhi N."/>
            <person name="Minhas B.F."/>
            <person name="Madrigal G."/>
            <person name="Bilyk K.T."/>
            <person name="Yoon V."/>
            <person name="Hune M."/>
            <person name="Gregory S."/>
            <person name="Cheng C.H.C."/>
            <person name="Catchen J.M."/>
        </authorList>
    </citation>
    <scope>NUCLEOTIDE SEQUENCE [LARGE SCALE GENOMIC DNA]</scope>
    <source>
        <tissue evidence="2">White muscle</tissue>
    </source>
</reference>
<organism evidence="2 3">
    <name type="scientific">Champsocephalus gunnari</name>
    <name type="common">Mackerel icefish</name>
    <dbReference type="NCBI Taxonomy" id="52237"/>
    <lineage>
        <taxon>Eukaryota</taxon>
        <taxon>Metazoa</taxon>
        <taxon>Chordata</taxon>
        <taxon>Craniata</taxon>
        <taxon>Vertebrata</taxon>
        <taxon>Euteleostomi</taxon>
        <taxon>Actinopterygii</taxon>
        <taxon>Neopterygii</taxon>
        <taxon>Teleostei</taxon>
        <taxon>Neoteleostei</taxon>
        <taxon>Acanthomorphata</taxon>
        <taxon>Eupercaria</taxon>
        <taxon>Perciformes</taxon>
        <taxon>Notothenioidei</taxon>
        <taxon>Channichthyidae</taxon>
        <taxon>Champsocephalus</taxon>
    </lineage>
</organism>